<dbReference type="Proteomes" id="UP001233271">
    <property type="component" value="Chromosome 1"/>
</dbReference>
<evidence type="ECO:0000259" key="1">
    <source>
        <dbReference type="Pfam" id="PF06544"/>
    </source>
</evidence>
<accession>A0AA48HXV3</accession>
<protein>
    <recommendedName>
        <fullName evidence="1">Small nuclear ribonucleoprotein Prp3 C-terminal domain-containing protein</fullName>
    </recommendedName>
</protein>
<proteinExistence type="predicted"/>
<sequence>MSDALSTLELLTAMYPMDGELELSDSASSALAGSPSPIYPLDLIVRVPITDDDDAPRIELSISIPQSGSVRLGVRQPDFLTRAAYQTLVDSLPNPEGDATEAVMAAIEAIRMAAPDLIQEEPVEEEEEKVDDGPLERVWFWFPSLSTREKRKDLVTYAEGYRLNGFVLAGKPALLCVEGGGRAVDRYMADIKSVSWGDIPSFQKKVTERLRLPLAESDRKFKTMTDVTSLVPHYGTYNHRGDMSEVRRLCDEWGVGQDFNAVVMNSRDE</sequence>
<dbReference type="SUPFAM" id="SSF54495">
    <property type="entry name" value="UBC-like"/>
    <property type="match status" value="1"/>
</dbReference>
<dbReference type="InterPro" id="IPR016135">
    <property type="entry name" value="UBQ-conjugating_enzyme/RWD"/>
</dbReference>
<dbReference type="PIRSF" id="PIRSF038021">
    <property type="entry name" value="UCP038021_RWDD2"/>
    <property type="match status" value="1"/>
</dbReference>
<dbReference type="PANTHER" id="PTHR15955:SF10">
    <property type="entry name" value="DUF1115 DOMAIN PROTEIN (AFU_ORTHOLOGUE AFUA_5G14750)"/>
    <property type="match status" value="1"/>
</dbReference>
<feature type="domain" description="Small nuclear ribonucleoprotein Prp3 C-terminal" evidence="1">
    <location>
        <begin position="139"/>
        <end position="205"/>
    </location>
</feature>
<evidence type="ECO:0000313" key="2">
    <source>
        <dbReference type="EMBL" id="BEI87519.1"/>
    </source>
</evidence>
<dbReference type="PANTHER" id="PTHR15955">
    <property type="entry name" value="RWD DOMAIN CONTAINING PROTEIN 2"/>
    <property type="match status" value="1"/>
</dbReference>
<dbReference type="CDD" id="cd24163">
    <property type="entry name" value="RWDD2_C"/>
    <property type="match status" value="1"/>
</dbReference>
<keyword evidence="3" id="KW-1185">Reference proteome</keyword>
<name>A0AA48HXV3_9TREE</name>
<dbReference type="InterPro" id="IPR017359">
    <property type="entry name" value="Phi-like"/>
</dbReference>
<dbReference type="GeneID" id="85491390"/>
<dbReference type="AlphaFoldDB" id="A0AA48HXV3"/>
<organism evidence="2 3">
    <name type="scientific">Cutaneotrichosporon cavernicola</name>
    <dbReference type="NCBI Taxonomy" id="279322"/>
    <lineage>
        <taxon>Eukaryota</taxon>
        <taxon>Fungi</taxon>
        <taxon>Dikarya</taxon>
        <taxon>Basidiomycota</taxon>
        <taxon>Agaricomycotina</taxon>
        <taxon>Tremellomycetes</taxon>
        <taxon>Trichosporonales</taxon>
        <taxon>Trichosporonaceae</taxon>
        <taxon>Cutaneotrichosporon</taxon>
    </lineage>
</organism>
<dbReference type="InterPro" id="IPR059181">
    <property type="entry name" value="RWDD2A-B_C"/>
</dbReference>
<dbReference type="RefSeq" id="XP_060452785.1">
    <property type="nucleotide sequence ID" value="XM_060598089.1"/>
</dbReference>
<reference evidence="2" key="1">
    <citation type="journal article" date="2023" name="BMC Genomics">
        <title>Chromosome-level genome assemblies of Cutaneotrichosporon spp. (Trichosporonales, Basidiomycota) reveal imbalanced evolution between nucleotide sequences and chromosome synteny.</title>
        <authorList>
            <person name="Kobayashi Y."/>
            <person name="Kayamori A."/>
            <person name="Aoki K."/>
            <person name="Shiwa Y."/>
            <person name="Matsutani M."/>
            <person name="Fujita N."/>
            <person name="Sugita T."/>
            <person name="Iwasaki W."/>
            <person name="Tanaka N."/>
            <person name="Takashima M."/>
        </authorList>
    </citation>
    <scope>NUCLEOTIDE SEQUENCE</scope>
    <source>
        <strain evidence="2">HIS019</strain>
    </source>
</reference>
<dbReference type="InterPro" id="IPR010541">
    <property type="entry name" value="Prp3_C"/>
</dbReference>
<gene>
    <name evidence="2" type="ORF">CcaverHIS019_0102370</name>
</gene>
<dbReference type="Pfam" id="PF06544">
    <property type="entry name" value="Prp3_C"/>
    <property type="match status" value="1"/>
</dbReference>
<evidence type="ECO:0000313" key="3">
    <source>
        <dbReference type="Proteomes" id="UP001233271"/>
    </source>
</evidence>
<dbReference type="KEGG" id="ccac:CcaHIS019_0102370"/>
<dbReference type="EMBL" id="AP028212">
    <property type="protein sequence ID" value="BEI87519.1"/>
    <property type="molecule type" value="Genomic_DNA"/>
</dbReference>